<gene>
    <name evidence="3" type="primary">CBF5</name>
    <name evidence="3" type="ORF">KSP40_PGU018546</name>
</gene>
<feature type="region of interest" description="Disordered" evidence="1">
    <location>
        <begin position="179"/>
        <end position="211"/>
    </location>
</feature>
<reference evidence="3 4" key="1">
    <citation type="journal article" date="2022" name="Nat. Plants">
        <title>Genomes of leafy and leafless Platanthera orchids illuminate the evolution of mycoheterotrophy.</title>
        <authorList>
            <person name="Li M.H."/>
            <person name="Liu K.W."/>
            <person name="Li Z."/>
            <person name="Lu H.C."/>
            <person name="Ye Q.L."/>
            <person name="Zhang D."/>
            <person name="Wang J.Y."/>
            <person name="Li Y.F."/>
            <person name="Zhong Z.M."/>
            <person name="Liu X."/>
            <person name="Yu X."/>
            <person name="Liu D.K."/>
            <person name="Tu X.D."/>
            <person name="Liu B."/>
            <person name="Hao Y."/>
            <person name="Liao X.Y."/>
            <person name="Jiang Y.T."/>
            <person name="Sun W.H."/>
            <person name="Chen J."/>
            <person name="Chen Y.Q."/>
            <person name="Ai Y."/>
            <person name="Zhai J.W."/>
            <person name="Wu S.S."/>
            <person name="Zhou Z."/>
            <person name="Hsiao Y.Y."/>
            <person name="Wu W.L."/>
            <person name="Chen Y.Y."/>
            <person name="Lin Y.F."/>
            <person name="Hsu J.L."/>
            <person name="Li C.Y."/>
            <person name="Wang Z.W."/>
            <person name="Zhao X."/>
            <person name="Zhong W.Y."/>
            <person name="Ma X.K."/>
            <person name="Ma L."/>
            <person name="Huang J."/>
            <person name="Chen G.Z."/>
            <person name="Huang M.Z."/>
            <person name="Huang L."/>
            <person name="Peng D.H."/>
            <person name="Luo Y.B."/>
            <person name="Zou S.Q."/>
            <person name="Chen S.P."/>
            <person name="Lan S."/>
            <person name="Tsai W.C."/>
            <person name="Van de Peer Y."/>
            <person name="Liu Z.J."/>
        </authorList>
    </citation>
    <scope>NUCLEOTIDE SEQUENCE [LARGE SCALE GENOMIC DNA]</scope>
    <source>
        <strain evidence="3">Lor288</strain>
    </source>
</reference>
<feature type="domain" description="Dyskerin-like" evidence="2">
    <location>
        <begin position="295"/>
        <end position="330"/>
    </location>
</feature>
<sequence length="531" mass="59989">MAPQFVVRGEDYVSAVARDDPGGHELRQGTEGRVVGFHGFGGQLGRCDDHELEVEERAVLLREASEPAVRKVAGEVVDRWRLPMMGSFHGPGGRLRPLVFLWNQSLSMRIRRMEKPAKFTYNLLWLFHTTNLTLNSSLVLVRFNSLVYGHSVICFLALYIRIILPYVNDIGAHTDPSVVNSNRSSRGLSLRTSRRGRSDMASTLAGGGRDKEEELGFPLCWRWQREGRGVRFPPLLAATEEQDPKRWLLQEWNIPKHSLLEEFELICEIPSILEFLPASIANSWSRGLYGREGLNTGHGHSPLNRPLQIYLRCGVINIDKSSHLSSHQVAKKIKDIMGAKKTGHGDILRCKVTGSLVYMNSSTRLIKYLQEASMEFICIALLHPAVPDTRDVARVIKTLTGLVLQCPPVKGRLLRNPTIHDSELLGYDPQKLLVRFWISCEVGTNVEKHCAHLGLLLGVSAYMHELRRARPGFLGEHGNMFTIQNVEHAMKSYKVSKDERYLRKIVMPVEVLLTGFKRLVVRDSVVFVLCH</sequence>
<keyword evidence="4" id="KW-1185">Reference proteome</keyword>
<dbReference type="InterPro" id="IPR032819">
    <property type="entry name" value="TruB_C"/>
</dbReference>
<evidence type="ECO:0000313" key="4">
    <source>
        <dbReference type="Proteomes" id="UP001412067"/>
    </source>
</evidence>
<keyword evidence="3" id="KW-0687">Ribonucleoprotein</keyword>
<dbReference type="InterPro" id="IPR004802">
    <property type="entry name" value="tRNA_PsdUridine_synth_B_fam"/>
</dbReference>
<dbReference type="SMART" id="SM01136">
    <property type="entry name" value="DKCLD"/>
    <property type="match status" value="1"/>
</dbReference>
<proteinExistence type="predicted"/>
<dbReference type="Pfam" id="PF08068">
    <property type="entry name" value="DKCLD"/>
    <property type="match status" value="1"/>
</dbReference>
<organism evidence="3 4">
    <name type="scientific">Platanthera guangdongensis</name>
    <dbReference type="NCBI Taxonomy" id="2320717"/>
    <lineage>
        <taxon>Eukaryota</taxon>
        <taxon>Viridiplantae</taxon>
        <taxon>Streptophyta</taxon>
        <taxon>Embryophyta</taxon>
        <taxon>Tracheophyta</taxon>
        <taxon>Spermatophyta</taxon>
        <taxon>Magnoliopsida</taxon>
        <taxon>Liliopsida</taxon>
        <taxon>Asparagales</taxon>
        <taxon>Orchidaceae</taxon>
        <taxon>Orchidoideae</taxon>
        <taxon>Orchideae</taxon>
        <taxon>Orchidinae</taxon>
        <taxon>Platanthera</taxon>
    </lineage>
</organism>
<protein>
    <submittedName>
        <fullName evidence="3">H/ACA ribonucleoprotein complex subunit 4</fullName>
    </submittedName>
</protein>
<dbReference type="Proteomes" id="UP001412067">
    <property type="component" value="Unassembled WGS sequence"/>
</dbReference>
<evidence type="ECO:0000259" key="2">
    <source>
        <dbReference type="SMART" id="SM01136"/>
    </source>
</evidence>
<dbReference type="EMBL" id="JBBWWR010000009">
    <property type="protein sequence ID" value="KAK8961329.1"/>
    <property type="molecule type" value="Genomic_DNA"/>
</dbReference>
<dbReference type="PANTHER" id="PTHR23127">
    <property type="entry name" value="CENTROMERE/MICROTUBULE BINDING PROTEIN CBF5"/>
    <property type="match status" value="1"/>
</dbReference>
<dbReference type="Pfam" id="PF16198">
    <property type="entry name" value="TruB_C_2"/>
    <property type="match status" value="1"/>
</dbReference>
<accession>A0ABR2MC98</accession>
<evidence type="ECO:0000256" key="1">
    <source>
        <dbReference type="SAM" id="MobiDB-lite"/>
    </source>
</evidence>
<dbReference type="GO" id="GO:1990904">
    <property type="term" value="C:ribonucleoprotein complex"/>
    <property type="evidence" value="ECO:0007669"/>
    <property type="project" value="UniProtKB-KW"/>
</dbReference>
<evidence type="ECO:0000313" key="3">
    <source>
        <dbReference type="EMBL" id="KAK8961329.1"/>
    </source>
</evidence>
<dbReference type="InterPro" id="IPR012960">
    <property type="entry name" value="Dyskerin-like"/>
</dbReference>
<comment type="caution">
    <text evidence="3">The sequence shown here is derived from an EMBL/GenBank/DDBJ whole genome shotgun (WGS) entry which is preliminary data.</text>
</comment>
<dbReference type="SUPFAM" id="SSF55120">
    <property type="entry name" value="Pseudouridine synthase"/>
    <property type="match status" value="1"/>
</dbReference>
<dbReference type="InterPro" id="IPR020103">
    <property type="entry name" value="PsdUridine_synth_cat_dom_sf"/>
</dbReference>
<feature type="compositionally biased region" description="Low complexity" evidence="1">
    <location>
        <begin position="179"/>
        <end position="191"/>
    </location>
</feature>
<dbReference type="PANTHER" id="PTHR23127:SF0">
    <property type="entry name" value="H_ACA RIBONUCLEOPROTEIN COMPLEX SUBUNIT DKC1"/>
    <property type="match status" value="1"/>
</dbReference>
<dbReference type="Gene3D" id="3.30.2350.10">
    <property type="entry name" value="Pseudouridine synthase"/>
    <property type="match status" value="1"/>
</dbReference>
<name>A0ABR2MC98_9ASPA</name>